<evidence type="ECO:0000313" key="2">
    <source>
        <dbReference type="Proteomes" id="UP001303222"/>
    </source>
</evidence>
<organism evidence="1 2">
    <name type="scientific">Pseudoneurospora amorphoporcata</name>
    <dbReference type="NCBI Taxonomy" id="241081"/>
    <lineage>
        <taxon>Eukaryota</taxon>
        <taxon>Fungi</taxon>
        <taxon>Dikarya</taxon>
        <taxon>Ascomycota</taxon>
        <taxon>Pezizomycotina</taxon>
        <taxon>Sordariomycetes</taxon>
        <taxon>Sordariomycetidae</taxon>
        <taxon>Sordariales</taxon>
        <taxon>Sordariaceae</taxon>
        <taxon>Pseudoneurospora</taxon>
    </lineage>
</organism>
<protein>
    <submittedName>
        <fullName evidence="1">Uncharacterized protein</fullName>
    </submittedName>
</protein>
<reference evidence="1" key="1">
    <citation type="journal article" date="2023" name="Mol. Phylogenet. Evol.">
        <title>Genome-scale phylogeny and comparative genomics of the fungal order Sordariales.</title>
        <authorList>
            <person name="Hensen N."/>
            <person name="Bonometti L."/>
            <person name="Westerberg I."/>
            <person name="Brannstrom I.O."/>
            <person name="Guillou S."/>
            <person name="Cros-Aarteil S."/>
            <person name="Calhoun S."/>
            <person name="Haridas S."/>
            <person name="Kuo A."/>
            <person name="Mondo S."/>
            <person name="Pangilinan J."/>
            <person name="Riley R."/>
            <person name="LaButti K."/>
            <person name="Andreopoulos B."/>
            <person name="Lipzen A."/>
            <person name="Chen C."/>
            <person name="Yan M."/>
            <person name="Daum C."/>
            <person name="Ng V."/>
            <person name="Clum A."/>
            <person name="Steindorff A."/>
            <person name="Ohm R.A."/>
            <person name="Martin F."/>
            <person name="Silar P."/>
            <person name="Natvig D.O."/>
            <person name="Lalanne C."/>
            <person name="Gautier V."/>
            <person name="Ament-Velasquez S.L."/>
            <person name="Kruys A."/>
            <person name="Hutchinson M.I."/>
            <person name="Powell A.J."/>
            <person name="Barry K."/>
            <person name="Miller A.N."/>
            <person name="Grigoriev I.V."/>
            <person name="Debuchy R."/>
            <person name="Gladieux P."/>
            <person name="Hiltunen Thoren M."/>
            <person name="Johannesson H."/>
        </authorList>
    </citation>
    <scope>NUCLEOTIDE SEQUENCE</scope>
    <source>
        <strain evidence="1">CBS 626.80</strain>
    </source>
</reference>
<evidence type="ECO:0000313" key="1">
    <source>
        <dbReference type="EMBL" id="KAK3956922.1"/>
    </source>
</evidence>
<name>A0AAN6P739_9PEZI</name>
<reference evidence="1" key="2">
    <citation type="submission" date="2023-06" db="EMBL/GenBank/DDBJ databases">
        <authorList>
            <consortium name="Lawrence Berkeley National Laboratory"/>
            <person name="Mondo S.J."/>
            <person name="Hensen N."/>
            <person name="Bonometti L."/>
            <person name="Westerberg I."/>
            <person name="Brannstrom I.O."/>
            <person name="Guillou S."/>
            <person name="Cros-Aarteil S."/>
            <person name="Calhoun S."/>
            <person name="Haridas S."/>
            <person name="Kuo A."/>
            <person name="Pangilinan J."/>
            <person name="Riley R."/>
            <person name="Labutti K."/>
            <person name="Andreopoulos B."/>
            <person name="Lipzen A."/>
            <person name="Chen C."/>
            <person name="Yanf M."/>
            <person name="Daum C."/>
            <person name="Ng V."/>
            <person name="Clum A."/>
            <person name="Steindorff A."/>
            <person name="Ohm R."/>
            <person name="Martin F."/>
            <person name="Silar P."/>
            <person name="Natvig D."/>
            <person name="Lalanne C."/>
            <person name="Gautier V."/>
            <person name="Ament-Velasquez S.L."/>
            <person name="Kruys A."/>
            <person name="Hutchinson M.I."/>
            <person name="Powell A.J."/>
            <person name="Barry K."/>
            <person name="Miller A.N."/>
            <person name="Grigoriev I.V."/>
            <person name="Debuchy R."/>
            <person name="Gladieux P."/>
            <person name="Thoren M.H."/>
            <person name="Johannesson H."/>
        </authorList>
    </citation>
    <scope>NUCLEOTIDE SEQUENCE</scope>
    <source>
        <strain evidence="1">CBS 626.80</strain>
    </source>
</reference>
<dbReference type="Proteomes" id="UP001303222">
    <property type="component" value="Unassembled WGS sequence"/>
</dbReference>
<dbReference type="EMBL" id="MU859062">
    <property type="protein sequence ID" value="KAK3956922.1"/>
    <property type="molecule type" value="Genomic_DNA"/>
</dbReference>
<proteinExistence type="predicted"/>
<accession>A0AAN6P739</accession>
<gene>
    <name evidence="1" type="ORF">QBC32DRAFT_56804</name>
</gene>
<dbReference type="AlphaFoldDB" id="A0AAN6P739"/>
<keyword evidence="2" id="KW-1185">Reference proteome</keyword>
<sequence length="217" mass="23579">MQVRQVLPVGVQFSLCQTAPTSRGTGTLLQVPQGSRVCCGPLIRLRCSDCPVNGKEKNIFLGHLQARDAFPCAFRLHQKKKTFFSLEATQKDPHPTSTITIDPLGTVLLHCTAEPTNPPSTSPFGQDPSFPYPTLRDGSLSSAPEVFSSSTLVQKKLAFHPSQQPFSSSFTHPPSPISPSRLLLLAILQDFSIRDPSLTSRTCLLVTTSRVSFGSCL</sequence>
<comment type="caution">
    <text evidence="1">The sequence shown here is derived from an EMBL/GenBank/DDBJ whole genome shotgun (WGS) entry which is preliminary data.</text>
</comment>